<proteinExistence type="predicted"/>
<keyword evidence="1" id="KW-1015">Disulfide bond</keyword>
<dbReference type="EnsemblMetazoa" id="CapteT81051">
    <property type="protein sequence ID" value="CapteP81051"/>
    <property type="gene ID" value="CapteG81051"/>
</dbReference>
<feature type="domain" description="C-type lectin" evidence="3">
    <location>
        <begin position="1"/>
        <end position="51"/>
    </location>
</feature>
<name>R7T8R4_CAPTE</name>
<keyword evidence="6" id="KW-1185">Reference proteome</keyword>
<sequence length="51" mass="5592">FKWSPGNTPITHGWNQGEPNNSGNTGEKCVSMKHGGLNDLTCWTALPYICE</sequence>
<accession>R7T8R4</accession>
<dbReference type="OrthoDB" id="6133475at2759"/>
<dbReference type="AlphaFoldDB" id="R7T8R4"/>
<dbReference type="Proteomes" id="UP000014760">
    <property type="component" value="Unassembled WGS sequence"/>
</dbReference>
<reference evidence="4 6" key="2">
    <citation type="journal article" date="2013" name="Nature">
        <title>Insights into bilaterian evolution from three spiralian genomes.</title>
        <authorList>
            <person name="Simakov O."/>
            <person name="Marletaz F."/>
            <person name="Cho S.J."/>
            <person name="Edsinger-Gonzales E."/>
            <person name="Havlak P."/>
            <person name="Hellsten U."/>
            <person name="Kuo D.H."/>
            <person name="Larsson T."/>
            <person name="Lv J."/>
            <person name="Arendt D."/>
            <person name="Savage R."/>
            <person name="Osoegawa K."/>
            <person name="de Jong P."/>
            <person name="Grimwood J."/>
            <person name="Chapman J.A."/>
            <person name="Shapiro H."/>
            <person name="Aerts A."/>
            <person name="Otillar R.P."/>
            <person name="Terry A.Y."/>
            <person name="Boore J.L."/>
            <person name="Grigoriev I.V."/>
            <person name="Lindberg D.R."/>
            <person name="Seaver E.C."/>
            <person name="Weisblat D.A."/>
            <person name="Putnam N.H."/>
            <person name="Rokhsar D.S."/>
        </authorList>
    </citation>
    <scope>NUCLEOTIDE SEQUENCE</scope>
    <source>
        <strain evidence="4 6">I ESC-2004</strain>
    </source>
</reference>
<reference evidence="5" key="3">
    <citation type="submission" date="2015-06" db="UniProtKB">
        <authorList>
            <consortium name="EnsemblMetazoa"/>
        </authorList>
    </citation>
    <scope>IDENTIFICATION</scope>
</reference>
<feature type="non-terminal residue" evidence="4">
    <location>
        <position position="1"/>
    </location>
</feature>
<reference evidence="6" key="1">
    <citation type="submission" date="2012-12" db="EMBL/GenBank/DDBJ databases">
        <authorList>
            <person name="Hellsten U."/>
            <person name="Grimwood J."/>
            <person name="Chapman J.A."/>
            <person name="Shapiro H."/>
            <person name="Aerts A."/>
            <person name="Otillar R.P."/>
            <person name="Terry A.Y."/>
            <person name="Boore J.L."/>
            <person name="Simakov O."/>
            <person name="Marletaz F."/>
            <person name="Cho S.-J."/>
            <person name="Edsinger-Gonzales E."/>
            <person name="Havlak P."/>
            <person name="Kuo D.-H."/>
            <person name="Larsson T."/>
            <person name="Lv J."/>
            <person name="Arendt D."/>
            <person name="Savage R."/>
            <person name="Osoegawa K."/>
            <person name="de Jong P."/>
            <person name="Lindberg D.R."/>
            <person name="Seaver E.C."/>
            <person name="Weisblat D.A."/>
            <person name="Putnam N.H."/>
            <person name="Grigoriev I.V."/>
            <person name="Rokhsar D.S."/>
        </authorList>
    </citation>
    <scope>NUCLEOTIDE SEQUENCE</scope>
    <source>
        <strain evidence="6">I ESC-2004</strain>
    </source>
</reference>
<dbReference type="EMBL" id="AMQN01033988">
    <property type="status" value="NOT_ANNOTATED_CDS"/>
    <property type="molecule type" value="Genomic_DNA"/>
</dbReference>
<evidence type="ECO:0000256" key="1">
    <source>
        <dbReference type="ARBA" id="ARBA00023157"/>
    </source>
</evidence>
<dbReference type="HOGENOM" id="CLU_3112343_0_0_1"/>
<dbReference type="InterPro" id="IPR018378">
    <property type="entry name" value="C-type_lectin_CS"/>
</dbReference>
<dbReference type="Gene3D" id="3.10.100.10">
    <property type="entry name" value="Mannose-Binding Protein A, subunit A"/>
    <property type="match status" value="1"/>
</dbReference>
<dbReference type="InterPro" id="IPR001304">
    <property type="entry name" value="C-type_lectin-like"/>
</dbReference>
<dbReference type="EMBL" id="KB312166">
    <property type="protein sequence ID" value="ELT87785.1"/>
    <property type="molecule type" value="Genomic_DNA"/>
</dbReference>
<dbReference type="Pfam" id="PF00059">
    <property type="entry name" value="Lectin_C"/>
    <property type="match status" value="1"/>
</dbReference>
<evidence type="ECO:0000313" key="5">
    <source>
        <dbReference type="EnsemblMetazoa" id="CapteP81051"/>
    </source>
</evidence>
<evidence type="ECO:0000313" key="4">
    <source>
        <dbReference type="EMBL" id="ELT87785.1"/>
    </source>
</evidence>
<evidence type="ECO:0000256" key="2">
    <source>
        <dbReference type="SAM" id="MobiDB-lite"/>
    </source>
</evidence>
<dbReference type="InterPro" id="IPR016187">
    <property type="entry name" value="CTDL_fold"/>
</dbReference>
<gene>
    <name evidence="4" type="ORF">CAPTEDRAFT_81051</name>
</gene>
<feature type="region of interest" description="Disordered" evidence="2">
    <location>
        <begin position="1"/>
        <end position="26"/>
    </location>
</feature>
<evidence type="ECO:0000313" key="6">
    <source>
        <dbReference type="Proteomes" id="UP000014760"/>
    </source>
</evidence>
<dbReference type="PROSITE" id="PS00615">
    <property type="entry name" value="C_TYPE_LECTIN_1"/>
    <property type="match status" value="1"/>
</dbReference>
<dbReference type="SUPFAM" id="SSF56436">
    <property type="entry name" value="C-type lectin-like"/>
    <property type="match status" value="1"/>
</dbReference>
<dbReference type="PROSITE" id="PS50041">
    <property type="entry name" value="C_TYPE_LECTIN_2"/>
    <property type="match status" value="1"/>
</dbReference>
<protein>
    <recommendedName>
        <fullName evidence="3">C-type lectin domain-containing protein</fullName>
    </recommendedName>
</protein>
<feature type="compositionally biased region" description="Polar residues" evidence="2">
    <location>
        <begin position="1"/>
        <end position="25"/>
    </location>
</feature>
<dbReference type="InterPro" id="IPR016186">
    <property type="entry name" value="C-type_lectin-like/link_sf"/>
</dbReference>
<evidence type="ECO:0000259" key="3">
    <source>
        <dbReference type="PROSITE" id="PS50041"/>
    </source>
</evidence>
<organism evidence="4">
    <name type="scientific">Capitella teleta</name>
    <name type="common">Polychaete worm</name>
    <dbReference type="NCBI Taxonomy" id="283909"/>
    <lineage>
        <taxon>Eukaryota</taxon>
        <taxon>Metazoa</taxon>
        <taxon>Spiralia</taxon>
        <taxon>Lophotrochozoa</taxon>
        <taxon>Annelida</taxon>
        <taxon>Polychaeta</taxon>
        <taxon>Sedentaria</taxon>
        <taxon>Scolecida</taxon>
        <taxon>Capitellidae</taxon>
        <taxon>Capitella</taxon>
    </lineage>
</organism>
<feature type="non-terminal residue" evidence="4">
    <location>
        <position position="51"/>
    </location>
</feature>